<name>A0ABT7VRS3_9GAMM</name>
<gene>
    <name evidence="2" type="ORF">QUF54_03345</name>
</gene>
<evidence type="ECO:0000313" key="3">
    <source>
        <dbReference type="Proteomes" id="UP001171945"/>
    </source>
</evidence>
<feature type="transmembrane region" description="Helical" evidence="1">
    <location>
        <begin position="638"/>
        <end position="663"/>
    </location>
</feature>
<evidence type="ECO:0000256" key="1">
    <source>
        <dbReference type="SAM" id="Phobius"/>
    </source>
</evidence>
<evidence type="ECO:0000313" key="2">
    <source>
        <dbReference type="EMBL" id="MDM8562369.1"/>
    </source>
</evidence>
<keyword evidence="1" id="KW-0812">Transmembrane</keyword>
<keyword evidence="1" id="KW-1133">Transmembrane helix</keyword>
<protein>
    <submittedName>
        <fullName evidence="2">Uncharacterized protein</fullName>
    </submittedName>
</protein>
<dbReference type="EMBL" id="JAUCGM010000129">
    <property type="protein sequence ID" value="MDM8562369.1"/>
    <property type="molecule type" value="Genomic_DNA"/>
</dbReference>
<proteinExistence type="predicted"/>
<keyword evidence="1" id="KW-0472">Membrane</keyword>
<feature type="transmembrane region" description="Helical" evidence="1">
    <location>
        <begin position="87"/>
        <end position="107"/>
    </location>
</feature>
<comment type="caution">
    <text evidence="2">The sequence shown here is derived from an EMBL/GenBank/DDBJ whole genome shotgun (WGS) entry which is preliminary data.</text>
</comment>
<feature type="non-terminal residue" evidence="2">
    <location>
        <position position="1"/>
    </location>
</feature>
<feature type="transmembrane region" description="Helical" evidence="1">
    <location>
        <begin position="675"/>
        <end position="700"/>
    </location>
</feature>
<feature type="transmembrane region" description="Helical" evidence="1">
    <location>
        <begin position="605"/>
        <end position="626"/>
    </location>
</feature>
<reference evidence="2" key="1">
    <citation type="submission" date="2023-06" db="EMBL/GenBank/DDBJ databases">
        <title>Uncultivated large filamentous bacteria from sulfidic sediments reveal new species and different genomic features in energy metabolism and defense.</title>
        <authorList>
            <person name="Fonseca A."/>
        </authorList>
    </citation>
    <scope>NUCLEOTIDE SEQUENCE</scope>
    <source>
        <strain evidence="2">HSG4</strain>
    </source>
</reference>
<organism evidence="2 3">
    <name type="scientific">Candidatus Marithioploca araucensis</name>
    <dbReference type="NCBI Taxonomy" id="70273"/>
    <lineage>
        <taxon>Bacteria</taxon>
        <taxon>Pseudomonadati</taxon>
        <taxon>Pseudomonadota</taxon>
        <taxon>Gammaproteobacteria</taxon>
        <taxon>Thiotrichales</taxon>
        <taxon>Thiotrichaceae</taxon>
        <taxon>Candidatus Marithioploca</taxon>
    </lineage>
</organism>
<dbReference type="Proteomes" id="UP001171945">
    <property type="component" value="Unassembled WGS sequence"/>
</dbReference>
<accession>A0ABT7VRS3</accession>
<feature type="transmembrane region" description="Helical" evidence="1">
    <location>
        <begin position="744"/>
        <end position="765"/>
    </location>
</feature>
<sequence>SSAPAPRAIYKSKEQSEYRYQTGKLSSTGKVRSKLVQIDPDAKVQTGPGLPQWDWHSITMRWSGPVQQKQSVQLWLLSPTMNSVLSILRAILLAFLVTFFLWVSWGHRTGSKPVTKSGLTEKCPEKSIGNVALLLLVLFIAFPSYANEPSKKVDVLQIDLAPQIDVSTLKKPSFPPQSLLNELQNRLLREHFINTMPNCLPYCANSPRLFLEIGKKQLTARMEIHSHADVVVPLPGIRWFPQEVLLNGEPAQSLWRDKNGQLWLNVKKGIHQVQMAGHLPNRHTVQLPLPLKSHFVEVKATGWRVEGVHENGIAKNQLQFTREQTDDTHLLAELEMGNLPPFVQIERTLLLGLSWQVITRVVRKTALGTAIFLEIPLLKGESVTSEDIRVEKGKALINIASNQSEITWTSVLEKQETITLIAPDNSFSSETWRLDASAMWHVDIEGIPVVHHQTEGRWLPEWRPWPGEKVTLQLSHPMGVTGQVLTIDRSRLIVIPGQRTTDNKLSLNLRSSRGMQHKITLPEKAELQSVRINNESQPIRQEGRFVTLPIMPGAQQVELQFQLPIGLSRNFKTPIVELGIDSVNTHVEIKMPKDRWILFVGGKPIGPAVMVWGILIVIVLVSIGLGQVSLTPLNTFHWLLLGVVLSQVEVPLMLCVVGWLMILGWREQMSPDKTALKFNAIQIGITLLTIVALSTLLLAIQKGLLGHPNMHIAGNGSSAYYLRWYEDRTGGLLPQVWVFSLSMWVYRIAMLLWALWISFALLRWLRWGWSCFSTHGLWKSFKA</sequence>
<feature type="transmembrane region" description="Helical" evidence="1">
    <location>
        <begin position="127"/>
        <end position="146"/>
    </location>
</feature>
<keyword evidence="3" id="KW-1185">Reference proteome</keyword>